<name>A0AAV4RGA7_9ARAC</name>
<gene>
    <name evidence="1" type="ORF">CDAR_198061</name>
</gene>
<accession>A0AAV4RGA7</accession>
<dbReference type="EMBL" id="BPLQ01006094">
    <property type="protein sequence ID" value="GIY20039.1"/>
    <property type="molecule type" value="Genomic_DNA"/>
</dbReference>
<reference evidence="1 2" key="1">
    <citation type="submission" date="2021-06" db="EMBL/GenBank/DDBJ databases">
        <title>Caerostris darwini draft genome.</title>
        <authorList>
            <person name="Kono N."/>
            <person name="Arakawa K."/>
        </authorList>
    </citation>
    <scope>NUCLEOTIDE SEQUENCE [LARGE SCALE GENOMIC DNA]</scope>
</reference>
<evidence type="ECO:0000313" key="1">
    <source>
        <dbReference type="EMBL" id="GIY20039.1"/>
    </source>
</evidence>
<dbReference type="AlphaFoldDB" id="A0AAV4RGA7"/>
<proteinExistence type="predicted"/>
<keyword evidence="2" id="KW-1185">Reference proteome</keyword>
<organism evidence="1 2">
    <name type="scientific">Caerostris darwini</name>
    <dbReference type="NCBI Taxonomy" id="1538125"/>
    <lineage>
        <taxon>Eukaryota</taxon>
        <taxon>Metazoa</taxon>
        <taxon>Ecdysozoa</taxon>
        <taxon>Arthropoda</taxon>
        <taxon>Chelicerata</taxon>
        <taxon>Arachnida</taxon>
        <taxon>Araneae</taxon>
        <taxon>Araneomorphae</taxon>
        <taxon>Entelegynae</taxon>
        <taxon>Araneoidea</taxon>
        <taxon>Araneidae</taxon>
        <taxon>Caerostris</taxon>
    </lineage>
</organism>
<evidence type="ECO:0000313" key="2">
    <source>
        <dbReference type="Proteomes" id="UP001054837"/>
    </source>
</evidence>
<dbReference type="Proteomes" id="UP001054837">
    <property type="component" value="Unassembled WGS sequence"/>
</dbReference>
<comment type="caution">
    <text evidence="1">The sequence shown here is derived from an EMBL/GenBank/DDBJ whole genome shotgun (WGS) entry which is preliminary data.</text>
</comment>
<protein>
    <submittedName>
        <fullName evidence="1">Uncharacterized protein</fullName>
    </submittedName>
</protein>
<sequence length="80" mass="8995">MRTLGNKEIQTAVSRFASDHIRCLSINNKVKVSPICTKCGLDTTSPEHLLDCVNFTRVEAEASPLLFFDFLDVHVFIELV</sequence>